<dbReference type="InterPro" id="IPR027417">
    <property type="entry name" value="P-loop_NTPase"/>
</dbReference>
<sequence length="1233" mass="140154">MTSMKDLFEKQDATFEESIRIDRKFEEDEDRAAHRDQLYRHYLDTYHITKASENYLKDFFTRIHGHDEEMRKGANHWLYGYYGSGKSHLLTVLNLLTASADLEEEDREEVWNRLDSDGSYTELFETWSSMLDEYRLVPLPINLLKYQSVREQSFSEIILQAVYQARGLSNRLDVAFFEEWYQNQGTWGQRDDLTKEILQAEDVPNADQYSWDDVQQYRILSDLVLEELVERETGTADGLADIQRQDIGQRMAVEAVEAYRQELEAKSEKPVKIVLLVDEVTLFIGGNYQRLSELNALAESIDTIGDGDIQMVATAQSEIEDVRPGLAAKQLDFGILKDRFPHQYHLPSHHVGEIVQRRLLEKTEKGVDWVESEALTARVHPTSTFVYSEVGQNTEPPLNRVDEDKFVKFYPLLPYQPALFLEILSNLRNELADSTKSIFSGTARAILAIVAGLRDRWMRDEKKDELSLISLVDFYDLIQYELEDIIPNEIEVLEEIEDDEDTTEFDLKVAKAVLLLSYVPDSVPQNDANIAVAVMDDLNGQPRTTVRNQVQNSLENLDKYIRPNTAEDGPLLRITDREEREIIEEARKNRENPDWDEIIAALDNELWADIRPRLNLPTSVPYGGDGDNYPISYSFSIDGQSLDGADEHESALEASVVIRGVRPDIDSKKINEGTIYWSVKQDGLDDLRSQLIEWWSFHKATAETETPDTIARDVDDAAERVKSKLASALKDGSFKVESQEPRGLESAVKECINRAYPSFFHPVMLEVDQSYLTELKRLSDDEEYPEWAQKIDVPRPDAEVSTMGTIAKEVRGAVGRTLVAHDNEMGLPALFEKITEETPFYGEVKPAVTAVLWGLCRAGEFRPVAEDGEALAADELLTLSQQMEIKLRTAPSSTSLKEQFIDAGIIEPIQTVDEGIVALEELNESIKRRARTLTETTEVSTETELENDALISLVAAFSNTLSELADAAESRAEAITADDTDWEDVIDQVASDEEWISAVEERWESREPYLLQLDGLLRFSELEIEWLSQSFYDALNQLTQQLNEESGREWWTQEGWQSFDQSLDARLTAIAALEEDWSAQVAETDAKSLATDLEGHQWLIPPLQLPEHSVHDGFQSGYLRPLRHFRDTHDDIQACVSALTNREPGTHDERALKRALGTVSSTTDWDSLTEDRVDTYREKHETVEQLVGGTRPDEIEGVGVLFGDESALKGQFERIVKSRKPTIEQVDGGVVIK</sequence>
<dbReference type="RefSeq" id="WP_089872534.1">
    <property type="nucleotide sequence ID" value="NZ_FOTC01000010.1"/>
</dbReference>
<dbReference type="STRING" id="553466.SAMN04487950_4435"/>
<name>A0A1I4JAK2_9EURY</name>
<keyword evidence="2" id="KW-1185">Reference proteome</keyword>
<accession>A0A1I4JAK2</accession>
<organism evidence="1 2">
    <name type="scientific">Halogranum rubrum</name>
    <dbReference type="NCBI Taxonomy" id="553466"/>
    <lineage>
        <taxon>Archaea</taxon>
        <taxon>Methanobacteriati</taxon>
        <taxon>Methanobacteriota</taxon>
        <taxon>Stenosarchaea group</taxon>
        <taxon>Halobacteria</taxon>
        <taxon>Halobacteriales</taxon>
        <taxon>Haloferacaceae</taxon>
    </lineage>
</organism>
<dbReference type="EMBL" id="FOTC01000010">
    <property type="protein sequence ID" value="SFL63560.1"/>
    <property type="molecule type" value="Genomic_DNA"/>
</dbReference>
<protein>
    <submittedName>
        <fullName evidence="1">Uncharacterized protein</fullName>
    </submittedName>
</protein>
<gene>
    <name evidence="1" type="ORF">SAMN04487950_4435</name>
</gene>
<reference evidence="2" key="1">
    <citation type="submission" date="2016-10" db="EMBL/GenBank/DDBJ databases">
        <authorList>
            <person name="Varghese N."/>
            <person name="Submissions S."/>
        </authorList>
    </citation>
    <scope>NUCLEOTIDE SEQUENCE [LARGE SCALE GENOMIC DNA]</scope>
    <source>
        <strain evidence="2">CGMCC 1.7738</strain>
    </source>
</reference>
<evidence type="ECO:0000313" key="1">
    <source>
        <dbReference type="EMBL" id="SFL63560.1"/>
    </source>
</evidence>
<proteinExistence type="predicted"/>
<dbReference type="AlphaFoldDB" id="A0A1I4JAK2"/>
<dbReference type="Proteomes" id="UP000199607">
    <property type="component" value="Unassembled WGS sequence"/>
</dbReference>
<dbReference type="SUPFAM" id="SSF52540">
    <property type="entry name" value="P-loop containing nucleoside triphosphate hydrolases"/>
    <property type="match status" value="1"/>
</dbReference>
<evidence type="ECO:0000313" key="2">
    <source>
        <dbReference type="Proteomes" id="UP000199607"/>
    </source>
</evidence>